<dbReference type="InterPro" id="IPR043561">
    <property type="entry name" value="LHW-like"/>
</dbReference>
<dbReference type="eggNOG" id="ENOG502QSH7">
    <property type="taxonomic scope" value="Eukaryota"/>
</dbReference>
<evidence type="ECO:0000259" key="4">
    <source>
        <dbReference type="PROSITE" id="PS50888"/>
    </source>
</evidence>
<feature type="domain" description="BHLH" evidence="4">
    <location>
        <begin position="551"/>
        <end position="600"/>
    </location>
</feature>
<reference evidence="6 7" key="1">
    <citation type="submission" date="2025-04" db="UniProtKB">
        <authorList>
            <consortium name="RefSeq"/>
        </authorList>
    </citation>
    <scope>IDENTIFICATION</scope>
</reference>
<dbReference type="RefSeq" id="XP_019053290.1">
    <property type="nucleotide sequence ID" value="XM_019197745.1"/>
</dbReference>
<keyword evidence="1" id="KW-0805">Transcription regulation</keyword>
<dbReference type="InterPro" id="IPR025610">
    <property type="entry name" value="MYC/MYB_N"/>
</dbReference>
<gene>
    <name evidence="6 7" type="primary">LOC104597098</name>
</gene>
<proteinExistence type="predicted"/>
<evidence type="ECO:0000256" key="1">
    <source>
        <dbReference type="ARBA" id="ARBA00023015"/>
    </source>
</evidence>
<dbReference type="PANTHER" id="PTHR46196">
    <property type="entry name" value="TRANSCRIPTION FACTOR BHLH155-LIKE ISOFORM X1-RELATED"/>
    <property type="match status" value="1"/>
</dbReference>
<keyword evidence="2" id="KW-0804">Transcription</keyword>
<keyword evidence="5" id="KW-1185">Reference proteome</keyword>
<organism evidence="5 6">
    <name type="scientific">Nelumbo nucifera</name>
    <name type="common">Sacred lotus</name>
    <dbReference type="NCBI Taxonomy" id="4432"/>
    <lineage>
        <taxon>Eukaryota</taxon>
        <taxon>Viridiplantae</taxon>
        <taxon>Streptophyta</taxon>
        <taxon>Embryophyta</taxon>
        <taxon>Tracheophyta</taxon>
        <taxon>Spermatophyta</taxon>
        <taxon>Magnoliopsida</taxon>
        <taxon>Proteales</taxon>
        <taxon>Nelumbonaceae</taxon>
        <taxon>Nelumbo</taxon>
    </lineage>
</organism>
<dbReference type="Pfam" id="PF14215">
    <property type="entry name" value="bHLH-MYC_N"/>
    <property type="match status" value="1"/>
</dbReference>
<protein>
    <submittedName>
        <fullName evidence="6 7">Transcription factor bHLH155-like isoform X1</fullName>
    </submittedName>
</protein>
<dbReference type="PROSITE" id="PS50888">
    <property type="entry name" value="BHLH"/>
    <property type="match status" value="1"/>
</dbReference>
<sequence length="733" mass="81765">MGTSALRQLLRNLCLNSQWNYAVFWKLKHQNRMVLTWEDGYYDHPKLIEPIESISDNVCFKETDGIKSFGCETNTSNGNSVGSPIELVVADMSCQLYLLGEGIVGKVASTAKHCWVYAGIESYLVPEYPDEWSIQFAAGIKTILLVPVLHGVVQLGSLEMVDEDLILVAHIKDMFNTLQYVGGTSLPLISNKDLLAFQSSPLTSLFLDKLADPLAFPSNMLKPIQSEASMKQDPIVCNSFQIIENKLSTTSDQLMLPFVQDNFEVLGRDLQPTLQSIKENEFGALLVDPAEVSSVQNESITNHVEMMESLFSFPCIEGDLMASYQCDDPNTGDPELKVGFYSVGDLMDQTIIDEAINGTNHINISGFLNFPVDYELQEALRPAFQRGSNEHLWDSSVSVPDACDRLSPIWNRELTGGIEQVIAESNAWFKKGGDAEHLLDAVVTNIYGASDDTISNRSNSFTLTTSTGHFAASCQTQSQSEGNILVRDDSVPWNNMRSSSMSGGKEDVTTTRTGASLLVSMVSTVIDSDQTKKEVGSRRGSKLTRVTKRRSRPGENQRPRPRDRQMIQDRVKELRELVPKGEKCSIDSLLDQTVKHILFLRSVTSQSNKLRHCMRPKVSGWKNSKPSGTQNGTNWTFQMGSQLGICPIVVEDLDYPGHLLIEMLCDEHGLFLEIAQVIRHLELTILKGVLENRSNKTWAHFIVEASSGFQRMDVFWPLMQLLQRNANPISSKF</sequence>
<dbReference type="OrthoDB" id="778365at2759"/>
<dbReference type="OMA" id="RSESTWA"/>
<evidence type="ECO:0000313" key="7">
    <source>
        <dbReference type="RefSeq" id="XP_019053290.1"/>
    </source>
</evidence>
<name>A0A1U8A4T3_NELNU</name>
<dbReference type="RefSeq" id="XP_010256798.1">
    <property type="nucleotide sequence ID" value="XM_010258496.2"/>
</dbReference>
<dbReference type="InterPro" id="IPR011598">
    <property type="entry name" value="bHLH_dom"/>
</dbReference>
<dbReference type="KEGG" id="nnu:104597098"/>
<dbReference type="GeneID" id="104597098"/>
<evidence type="ECO:0000313" key="5">
    <source>
        <dbReference type="Proteomes" id="UP000189703"/>
    </source>
</evidence>
<dbReference type="Proteomes" id="UP000189703">
    <property type="component" value="Unplaced"/>
</dbReference>
<dbReference type="GO" id="GO:0046983">
    <property type="term" value="F:protein dimerization activity"/>
    <property type="evidence" value="ECO:0007669"/>
    <property type="project" value="InterPro"/>
</dbReference>
<feature type="region of interest" description="Disordered" evidence="3">
    <location>
        <begin position="528"/>
        <end position="567"/>
    </location>
</feature>
<dbReference type="PANTHER" id="PTHR46196:SF3">
    <property type="entry name" value="TRANSCRIPTION FACTOR LHW-LIKE ISOFORM X1"/>
    <property type="match status" value="1"/>
</dbReference>
<dbReference type="GO" id="GO:0003700">
    <property type="term" value="F:DNA-binding transcription factor activity"/>
    <property type="evidence" value="ECO:0007669"/>
    <property type="project" value="InterPro"/>
</dbReference>
<feature type="compositionally biased region" description="Basic and acidic residues" evidence="3">
    <location>
        <begin position="552"/>
        <end position="567"/>
    </location>
</feature>
<accession>A0A1U8A4T3</accession>
<evidence type="ECO:0000313" key="6">
    <source>
        <dbReference type="RefSeq" id="XP_010256798.1"/>
    </source>
</evidence>
<dbReference type="AlphaFoldDB" id="A0A1U8A4T3"/>
<evidence type="ECO:0000256" key="2">
    <source>
        <dbReference type="ARBA" id="ARBA00023163"/>
    </source>
</evidence>
<dbReference type="Pfam" id="PF23176">
    <property type="entry name" value="bHLH_LHW"/>
    <property type="match status" value="1"/>
</dbReference>
<feature type="compositionally biased region" description="Basic residues" evidence="3">
    <location>
        <begin position="539"/>
        <end position="551"/>
    </location>
</feature>
<evidence type="ECO:0000256" key="3">
    <source>
        <dbReference type="SAM" id="MobiDB-lite"/>
    </source>
</evidence>